<dbReference type="RefSeq" id="WP_013187917.1">
    <property type="nucleotide sequence ID" value="NC_014230.1"/>
</dbReference>
<dbReference type="GO" id="GO:0005829">
    <property type="term" value="C:cytosol"/>
    <property type="evidence" value="ECO:0007669"/>
    <property type="project" value="TreeGrafter"/>
</dbReference>
<comment type="PTM">
    <text evidence="3">4'-phosphopantetheine is transferred from CoA to a specific serine of apo-ACP by AcpS. This modification is essential for activity because fatty acids are bound in thioester linkage to the sulfhydryl of the prosthetic group.</text>
</comment>
<dbReference type="eggNOG" id="COG0236">
    <property type="taxonomic scope" value="Bacteria"/>
</dbReference>
<comment type="subcellular location">
    <subcellularLocation>
        <location evidence="3">Cytoplasm</location>
    </subcellularLocation>
</comment>
<dbReference type="HAMAP" id="MF_01217">
    <property type="entry name" value="Acyl_carrier"/>
    <property type="match status" value="1"/>
</dbReference>
<dbReference type="HOGENOM" id="CLU_108696_5_5_10"/>
<dbReference type="InterPro" id="IPR036736">
    <property type="entry name" value="ACP-like_sf"/>
</dbReference>
<name>A3U9Q0_CROAH</name>
<dbReference type="STRING" id="216432.CA2559_10888"/>
<dbReference type="InterPro" id="IPR009081">
    <property type="entry name" value="PP-bd_ACP"/>
</dbReference>
<organism evidence="5 6">
    <name type="scientific">Croceibacter atlanticus (strain ATCC BAA-628 / JCM 21780 / CIP 108009 / IAM 15332 / KCTC 12090 / HTCC2559)</name>
    <dbReference type="NCBI Taxonomy" id="216432"/>
    <lineage>
        <taxon>Bacteria</taxon>
        <taxon>Pseudomonadati</taxon>
        <taxon>Bacteroidota</taxon>
        <taxon>Flavobacteriia</taxon>
        <taxon>Flavobacteriales</taxon>
        <taxon>Flavobacteriaceae</taxon>
        <taxon>Croceibacter</taxon>
    </lineage>
</organism>
<dbReference type="AlphaFoldDB" id="A3U9Q0"/>
<dbReference type="GeneID" id="89453909"/>
<gene>
    <name evidence="3" type="primary">acpP</name>
    <name evidence="5" type="ordered locus">CA2559_10888</name>
</gene>
<dbReference type="GO" id="GO:0009245">
    <property type="term" value="P:lipid A biosynthetic process"/>
    <property type="evidence" value="ECO:0007669"/>
    <property type="project" value="TreeGrafter"/>
</dbReference>
<dbReference type="Pfam" id="PF00550">
    <property type="entry name" value="PP-binding"/>
    <property type="match status" value="1"/>
</dbReference>
<evidence type="ECO:0000313" key="5">
    <source>
        <dbReference type="EMBL" id="EAP86536.1"/>
    </source>
</evidence>
<dbReference type="EMBL" id="CP002046">
    <property type="protein sequence ID" value="EAP86536.1"/>
    <property type="molecule type" value="Genomic_DNA"/>
</dbReference>
<evidence type="ECO:0000256" key="2">
    <source>
        <dbReference type="ARBA" id="ARBA00022553"/>
    </source>
</evidence>
<dbReference type="PANTHER" id="PTHR20863:SF76">
    <property type="entry name" value="CARRIER DOMAIN-CONTAINING PROTEIN"/>
    <property type="match status" value="1"/>
</dbReference>
<keyword evidence="2 3" id="KW-0597">Phosphoprotein</keyword>
<protein>
    <recommendedName>
        <fullName evidence="3">Acyl carrier protein</fullName>
        <shortName evidence="3">ACP</shortName>
    </recommendedName>
</protein>
<keyword evidence="3" id="KW-0275">Fatty acid biosynthesis</keyword>
<proteinExistence type="inferred from homology"/>
<keyword evidence="6" id="KW-1185">Reference proteome</keyword>
<dbReference type="SUPFAM" id="SSF47336">
    <property type="entry name" value="ACP-like"/>
    <property type="match status" value="1"/>
</dbReference>
<comment type="similarity">
    <text evidence="3">Belongs to the acyl carrier protein (ACP) family.</text>
</comment>
<accession>A3U9Q0</accession>
<keyword evidence="3" id="KW-0963">Cytoplasm</keyword>
<dbReference type="Proteomes" id="UP000002297">
    <property type="component" value="Chromosome"/>
</dbReference>
<dbReference type="OrthoDB" id="771003at2"/>
<dbReference type="UniPathway" id="UPA00094"/>
<feature type="modified residue" description="O-(pantetheine 4'-phosphoryl)serine" evidence="3">
    <location>
        <position position="39"/>
    </location>
</feature>
<keyword evidence="1 3" id="KW-0596">Phosphopantetheine</keyword>
<dbReference type="Gene3D" id="1.10.1200.10">
    <property type="entry name" value="ACP-like"/>
    <property type="match status" value="1"/>
</dbReference>
<reference evidence="5 6" key="1">
    <citation type="journal article" date="2010" name="J. Bacteriol.">
        <title>The complete genome sequence of Croceibacter atlanticus HTCC2559T.</title>
        <authorList>
            <person name="Oh H.M."/>
            <person name="Kang I."/>
            <person name="Ferriera S."/>
            <person name="Giovannoni S.J."/>
            <person name="Cho J.C."/>
        </authorList>
    </citation>
    <scope>NUCLEOTIDE SEQUENCE [LARGE SCALE GENOMIC DNA]</scope>
    <source>
        <strain evidence="6">ATCC BAA-628 / HTCC2559 / KCTC 12090</strain>
    </source>
</reference>
<dbReference type="PANTHER" id="PTHR20863">
    <property type="entry name" value="ACYL CARRIER PROTEIN"/>
    <property type="match status" value="1"/>
</dbReference>
<sequence length="81" mass="9390">MNTIYEKLKSIITVYLPEDVEVNDITKDSHLMNELNINSAHLVDIVLDIEDEFNIEISNDDIEQMQTVEDAIQAIERKLKD</sequence>
<dbReference type="PROSITE" id="PS50075">
    <property type="entry name" value="CARRIER"/>
    <property type="match status" value="1"/>
</dbReference>
<keyword evidence="3" id="KW-0443">Lipid metabolism</keyword>
<keyword evidence="3" id="KW-0276">Fatty acid metabolism</keyword>
<dbReference type="GO" id="GO:0000036">
    <property type="term" value="F:acyl carrier activity"/>
    <property type="evidence" value="ECO:0007669"/>
    <property type="project" value="UniProtKB-UniRule"/>
</dbReference>
<feature type="domain" description="Carrier" evidence="4">
    <location>
        <begin position="2"/>
        <end position="79"/>
    </location>
</feature>
<dbReference type="GO" id="GO:0016020">
    <property type="term" value="C:membrane"/>
    <property type="evidence" value="ECO:0007669"/>
    <property type="project" value="GOC"/>
</dbReference>
<comment type="function">
    <text evidence="3">Carrier of the growing fatty acid chain in fatty acid biosynthesis.</text>
</comment>
<keyword evidence="3" id="KW-0444">Lipid biosynthesis</keyword>
<comment type="pathway">
    <text evidence="3">Lipid metabolism; fatty acid biosynthesis.</text>
</comment>
<dbReference type="InterPro" id="IPR003231">
    <property type="entry name" value="ACP"/>
</dbReference>
<dbReference type="KEGG" id="cat:CA2559_10888"/>
<evidence type="ECO:0000313" key="6">
    <source>
        <dbReference type="Proteomes" id="UP000002297"/>
    </source>
</evidence>
<evidence type="ECO:0000256" key="3">
    <source>
        <dbReference type="HAMAP-Rule" id="MF_01217"/>
    </source>
</evidence>
<evidence type="ECO:0000256" key="1">
    <source>
        <dbReference type="ARBA" id="ARBA00022450"/>
    </source>
</evidence>
<evidence type="ECO:0000259" key="4">
    <source>
        <dbReference type="PROSITE" id="PS50075"/>
    </source>
</evidence>
<dbReference type="GO" id="GO:0000035">
    <property type="term" value="F:acyl binding"/>
    <property type="evidence" value="ECO:0007669"/>
    <property type="project" value="TreeGrafter"/>
</dbReference>